<protein>
    <submittedName>
        <fullName evidence="4">Glycoside hydrolase N-terminal domain-containing protein</fullName>
    </submittedName>
</protein>
<evidence type="ECO:0000313" key="4">
    <source>
        <dbReference type="EMBL" id="MFC1402975.1"/>
    </source>
</evidence>
<dbReference type="GO" id="GO:0016787">
    <property type="term" value="F:hydrolase activity"/>
    <property type="evidence" value="ECO:0007669"/>
    <property type="project" value="UniProtKB-KW"/>
</dbReference>
<dbReference type="PANTHER" id="PTHR31084">
    <property type="entry name" value="ALPHA-L-FUCOSIDASE 2"/>
    <property type="match status" value="1"/>
</dbReference>
<dbReference type="InterPro" id="IPR012341">
    <property type="entry name" value="6hp_glycosidase-like_sf"/>
</dbReference>
<evidence type="ECO:0000259" key="1">
    <source>
        <dbReference type="Pfam" id="PF14498"/>
    </source>
</evidence>
<keyword evidence="4" id="KW-0378">Hydrolase</keyword>
<dbReference type="Gene3D" id="1.50.10.10">
    <property type="match status" value="1"/>
</dbReference>
<accession>A0ABV6UND7</accession>
<sequence length="776" mass="84827">MGRFGDSPMWFERPARRWVEGFPVGNGRLGAMVWGEPGGCRWSVNEETFWSGPRRVEPPQVPDGLLDAVRADLRAGRFVDAGRRLQAVQGRSAEAFQPVGDLVLRLTDDQGEYHGRELMLREGVARAGWGRVRQEVLASVGTGLLLVRLESDEPGGLNGELGWDSPQLRQSVRPWGADGLALLLAAPSRVGQDAQGRPLVEHEDHALRAAALARVRVEGDGTVEPQGQRLLLRGVRALTLFVDARTGFEGWDRDPVRSEEQCLAAAEAGIEAGYARPWEQLRAEHGAEHAERMDRVRLRLDAPGDSGLPLDARLHARASGAVDEQLVPLLFDFGRYLLLACSRPGPLAQPAHLQGLWNDQVTPPWNCDYTVNINTQMNYWAAETAALPECHEPLLRLVADLAEAGRGVAADLYGADGWACHHNTDLWRGSWPVGEGSGDPMWSQWPMGGVWLALHLAEHWEFGRDQEFLRGTGWPVAAGAARFALDLLTEDEEGFLVTAPATSPENRFATPEGPASVDLSTTMDGTLLRELFRFLLESAQAAGDGADPDLLERIRTALPRLRPLRADARGRLLEWHTEREETEPHHRHLSHLLGVHPGRSLTAPGLREAARRSLEQRGDESTGWSTAWKTALWARLGDGASAHRLLGVMLRPVSADRGETGGVYESLLCAHPPFQIDGNLGVVAGIAEMLLQSHDGALDLLPALPPAWPSGEVHGLRARGGVTVQRLGWSDGVPVVVRLVAARPTALRLRWRDAGGVPRERMLTVDRRGCETGLAG</sequence>
<feature type="domain" description="Glycosyl hydrolase family 95 N-terminal" evidence="1">
    <location>
        <begin position="9"/>
        <end position="250"/>
    </location>
</feature>
<feature type="domain" description="Alpha fucosidase A-like C-terminal" evidence="2">
    <location>
        <begin position="692"/>
        <end position="753"/>
    </location>
</feature>
<comment type="caution">
    <text evidence="4">The sequence shown here is derived from an EMBL/GenBank/DDBJ whole genome shotgun (WGS) entry which is preliminary data.</text>
</comment>
<reference evidence="4 5" key="1">
    <citation type="submission" date="2024-09" db="EMBL/GenBank/DDBJ databases">
        <authorList>
            <person name="Lee S.D."/>
        </authorList>
    </citation>
    <scope>NUCLEOTIDE SEQUENCE [LARGE SCALE GENOMIC DNA]</scope>
    <source>
        <strain evidence="4 5">N1-5</strain>
    </source>
</reference>
<name>A0ABV6UND7_9ACTN</name>
<dbReference type="InterPro" id="IPR008928">
    <property type="entry name" value="6-hairpin_glycosidase_sf"/>
</dbReference>
<dbReference type="Pfam" id="PF14498">
    <property type="entry name" value="Glyco_hyd_65N_2"/>
    <property type="match status" value="1"/>
</dbReference>
<dbReference type="PANTHER" id="PTHR31084:SF0">
    <property type="entry name" value="ALPHA-L-FUCOSIDASE 2"/>
    <property type="match status" value="1"/>
</dbReference>
<dbReference type="SUPFAM" id="SSF48208">
    <property type="entry name" value="Six-hairpin glycosidases"/>
    <property type="match status" value="1"/>
</dbReference>
<dbReference type="RefSeq" id="WP_084713430.1">
    <property type="nucleotide sequence ID" value="NZ_JBHEZZ010000008.1"/>
</dbReference>
<dbReference type="InterPro" id="IPR016518">
    <property type="entry name" value="Alpha-L-fucosidase"/>
</dbReference>
<dbReference type="InterPro" id="IPR054363">
    <property type="entry name" value="GH95_cat"/>
</dbReference>
<evidence type="ECO:0000259" key="2">
    <source>
        <dbReference type="Pfam" id="PF21307"/>
    </source>
</evidence>
<dbReference type="InterPro" id="IPR049053">
    <property type="entry name" value="AFCA-like_C"/>
</dbReference>
<organism evidence="4 5">
    <name type="scientific">Streptacidiphilus cavernicola</name>
    <dbReference type="NCBI Taxonomy" id="3342716"/>
    <lineage>
        <taxon>Bacteria</taxon>
        <taxon>Bacillati</taxon>
        <taxon>Actinomycetota</taxon>
        <taxon>Actinomycetes</taxon>
        <taxon>Kitasatosporales</taxon>
        <taxon>Streptomycetaceae</taxon>
        <taxon>Streptacidiphilus</taxon>
    </lineage>
</organism>
<dbReference type="InterPro" id="IPR027414">
    <property type="entry name" value="GH95_N_dom"/>
</dbReference>
<evidence type="ECO:0000259" key="3">
    <source>
        <dbReference type="Pfam" id="PF22124"/>
    </source>
</evidence>
<proteinExistence type="predicted"/>
<evidence type="ECO:0000313" key="5">
    <source>
        <dbReference type="Proteomes" id="UP001592528"/>
    </source>
</evidence>
<gene>
    <name evidence="4" type="ORF">ACEZDJ_16925</name>
</gene>
<dbReference type="Pfam" id="PF22124">
    <property type="entry name" value="Glyco_hydro_95_cat"/>
    <property type="match status" value="1"/>
</dbReference>
<dbReference type="Pfam" id="PF21307">
    <property type="entry name" value="Glyco_hydro_95_C"/>
    <property type="match status" value="1"/>
</dbReference>
<keyword evidence="5" id="KW-1185">Reference proteome</keyword>
<feature type="domain" description="Glycosyl hydrolase family 95 catalytic" evidence="3">
    <location>
        <begin position="278"/>
        <end position="690"/>
    </location>
</feature>
<dbReference type="Proteomes" id="UP001592528">
    <property type="component" value="Unassembled WGS sequence"/>
</dbReference>
<dbReference type="EMBL" id="JBHEZZ010000008">
    <property type="protein sequence ID" value="MFC1402975.1"/>
    <property type="molecule type" value="Genomic_DNA"/>
</dbReference>
<dbReference type="PIRSF" id="PIRSF007663">
    <property type="entry name" value="UCP007663"/>
    <property type="match status" value="1"/>
</dbReference>